<keyword evidence="1" id="KW-0472">Membrane</keyword>
<name>A0A553ZUD2_9BACI</name>
<dbReference type="EMBL" id="VLXZ01000017">
    <property type="protein sequence ID" value="TSB44935.1"/>
    <property type="molecule type" value="Genomic_DNA"/>
</dbReference>
<feature type="transmembrane region" description="Helical" evidence="1">
    <location>
        <begin position="568"/>
        <end position="586"/>
    </location>
</feature>
<feature type="transmembrane region" description="Helical" evidence="1">
    <location>
        <begin position="660"/>
        <end position="675"/>
    </location>
</feature>
<feature type="transmembrane region" description="Helical" evidence="1">
    <location>
        <begin position="397"/>
        <end position="417"/>
    </location>
</feature>
<keyword evidence="1" id="KW-0812">Transmembrane</keyword>
<feature type="transmembrane region" description="Helical" evidence="1">
    <location>
        <begin position="363"/>
        <end position="385"/>
    </location>
</feature>
<feature type="transmembrane region" description="Helical" evidence="1">
    <location>
        <begin position="631"/>
        <end position="648"/>
    </location>
</feature>
<gene>
    <name evidence="2" type="ORF">FN960_19000</name>
</gene>
<dbReference type="RefSeq" id="WP_143850454.1">
    <property type="nucleotide sequence ID" value="NZ_VLXZ01000017.1"/>
</dbReference>
<feature type="transmembrane region" description="Helical" evidence="1">
    <location>
        <begin position="486"/>
        <end position="504"/>
    </location>
</feature>
<accession>A0A553ZUD2</accession>
<keyword evidence="3" id="KW-1185">Reference proteome</keyword>
<organism evidence="2 3">
    <name type="scientific">Alkalicoccobacillus porphyridii</name>
    <dbReference type="NCBI Taxonomy" id="2597270"/>
    <lineage>
        <taxon>Bacteria</taxon>
        <taxon>Bacillati</taxon>
        <taxon>Bacillota</taxon>
        <taxon>Bacilli</taxon>
        <taxon>Bacillales</taxon>
        <taxon>Bacillaceae</taxon>
        <taxon>Alkalicoccobacillus</taxon>
    </lineage>
</organism>
<dbReference type="AlphaFoldDB" id="A0A553ZUD2"/>
<evidence type="ECO:0000313" key="2">
    <source>
        <dbReference type="EMBL" id="TSB44935.1"/>
    </source>
</evidence>
<reference evidence="2 3" key="1">
    <citation type="submission" date="2019-07" db="EMBL/GenBank/DDBJ databases">
        <authorList>
            <person name="Park Y.J."/>
            <person name="Jeong S.E."/>
            <person name="Jung H.S."/>
        </authorList>
    </citation>
    <scope>NUCLEOTIDE SEQUENCE [LARGE SCALE GENOMIC DNA]</scope>
    <source>
        <strain evidence="3">P16(2019)</strain>
    </source>
</reference>
<feature type="transmembrane region" description="Helical" evidence="1">
    <location>
        <begin position="423"/>
        <end position="440"/>
    </location>
</feature>
<evidence type="ECO:0000313" key="3">
    <source>
        <dbReference type="Proteomes" id="UP000318521"/>
    </source>
</evidence>
<feature type="transmembrane region" description="Helical" evidence="1">
    <location>
        <begin position="447"/>
        <end position="466"/>
    </location>
</feature>
<feature type="transmembrane region" description="Helical" evidence="1">
    <location>
        <begin position="681"/>
        <end position="698"/>
    </location>
</feature>
<keyword evidence="1" id="KW-1133">Transmembrane helix</keyword>
<protein>
    <submittedName>
        <fullName evidence="2">Uncharacterized protein</fullName>
    </submittedName>
</protein>
<comment type="caution">
    <text evidence="2">The sequence shown here is derived from an EMBL/GenBank/DDBJ whole genome shotgun (WGS) entry which is preliminary data.</text>
</comment>
<dbReference type="OrthoDB" id="3199331at2"/>
<evidence type="ECO:0000256" key="1">
    <source>
        <dbReference type="SAM" id="Phobius"/>
    </source>
</evidence>
<feature type="transmembrane region" description="Helical" evidence="1">
    <location>
        <begin position="516"/>
        <end position="532"/>
    </location>
</feature>
<sequence>MSLLLVMYPTPLKANMAPEPRSQVIILVPGMSFEETEWYGYHGESTLWNQAYIGAMNTKSADLHSDVSSMVTLATGRKSVSMSNWQSFQETELVNGVKAIDLHKQLTGQQSSESIVHPRVAELQRKNQQTLYRSDVGQFGERLEAGNIDRYVMGTSDTASQHRFAGILAMNSHGTVNGDIINSLVEDTTRPYSKRVNASWMLKKLNQTTDSNRFMVIEWGDLYRLFSQKEQMAEEHYANQRVMILEELEAFIIQLREQINDDIWLISPFVHQEAYQEKQQLAPVYNWTTEGSGGQLYSETTKRKDVLSNIDIVPTFIKRLGLPSEQHDLGFALERTEDTSSNRSLEAVKNVNQMVGIFQSRSFVLSTYISCLALLLIVTGCFTWFRPKRALHTAFVLRSILLSALSSPLWLLVLAGLETKTGAVWFLCLLFLSSTLWGILLSKAGDVGIYITALLTLAVITLDVMTGSTVMSHSYLGYDPLIGARYYGIGNEYVGVFIIFGLLLSAWTTRVPMSRVSHLLFFILWLGQLVILSHPHLAANAGGFLSAVMTIGYWLLLECKSRMSRRSVILTFCITGAIAILLLFLMQQIGPGFSHIGKAYERLIQGDITFIFDTILRKLEMNLKLFKHSNWTQLLVTSYVLAAMILWWKKLPFREIGKKRFIKVGTVSSIFLLLINDSGVVAAAISMFCVVATYFYWIQTEREKQ</sequence>
<dbReference type="Proteomes" id="UP000318521">
    <property type="component" value="Unassembled WGS sequence"/>
</dbReference>
<proteinExistence type="predicted"/>
<feature type="transmembrane region" description="Helical" evidence="1">
    <location>
        <begin position="538"/>
        <end position="556"/>
    </location>
</feature>